<dbReference type="GO" id="GO:0005886">
    <property type="term" value="C:plasma membrane"/>
    <property type="evidence" value="ECO:0007669"/>
    <property type="project" value="UniProtKB-SubCell"/>
</dbReference>
<comment type="catalytic activity">
    <reaction evidence="10">
        <text>[GlcNAc-(1-&gt;4)-Mur2Ac(oyl-L-Ala-gamma-D-Glu-L-Lys-D-Ala-D-Ala)](n)-di-trans,octa-cis-undecaprenyl diphosphate + beta-D-GlcNAc-(1-&gt;4)-Mur2Ac(oyl-L-Ala-gamma-D-Glu-L-Lys-D-Ala-D-Ala)-di-trans,octa-cis-undecaprenyl diphosphate = [GlcNAc-(1-&gt;4)-Mur2Ac(oyl-L-Ala-gamma-D-Glu-L-Lys-D-Ala-D-Ala)](n+1)-di-trans,octa-cis-undecaprenyl diphosphate + di-trans,octa-cis-undecaprenyl diphosphate + H(+)</text>
        <dbReference type="Rhea" id="RHEA:23708"/>
        <dbReference type="Rhea" id="RHEA-COMP:9602"/>
        <dbReference type="Rhea" id="RHEA-COMP:9603"/>
        <dbReference type="ChEBI" id="CHEBI:15378"/>
        <dbReference type="ChEBI" id="CHEBI:58405"/>
        <dbReference type="ChEBI" id="CHEBI:60033"/>
        <dbReference type="ChEBI" id="CHEBI:78435"/>
        <dbReference type="EC" id="2.4.99.28"/>
    </reaction>
</comment>
<proteinExistence type="inferred from homology"/>
<organism evidence="12 13">
    <name type="scientific">Staphylococcus epidermidis</name>
    <dbReference type="NCBI Taxonomy" id="1282"/>
    <lineage>
        <taxon>Bacteria</taxon>
        <taxon>Bacillati</taxon>
        <taxon>Bacillota</taxon>
        <taxon>Bacilli</taxon>
        <taxon>Bacillales</taxon>
        <taxon>Staphylococcaceae</taxon>
        <taxon>Staphylococcus</taxon>
    </lineage>
</organism>
<dbReference type="InterPro" id="IPR050396">
    <property type="entry name" value="Glycosyltr_51/Transpeptidase"/>
</dbReference>
<sequence length="269" mass="31393">MKRSDKYTDDYIEQRYESQRPHYNTYYQPIGKPPKKKKSKRIFLKAIITILILLIIFFGVMYFISSRANVDDLKSIENKSDFVATENMPNYVKGAFISMEDERFYKHHGFDIKGTTRALFSTISDRDVQGGSTITQQVVKNYYYDNERSFTRKIKELFVARKVEKQYSKNQILSFYMNNIYYGDNQYTVEGAANHYFGVTVDKNNSNMSQISVLQSAILASKVNAPSVYDVNDMSNNYINRVKTNLEKMKQQNFISESQYQEAMSQLGN</sequence>
<evidence type="ECO:0000256" key="5">
    <source>
        <dbReference type="ARBA" id="ARBA00022960"/>
    </source>
</evidence>
<dbReference type="GO" id="GO:0008360">
    <property type="term" value="P:regulation of cell shape"/>
    <property type="evidence" value="ECO:0007669"/>
    <property type="project" value="UniProtKB-KW"/>
</dbReference>
<evidence type="ECO:0000313" key="12">
    <source>
        <dbReference type="EMBL" id="PIH09816.1"/>
    </source>
</evidence>
<keyword evidence="7 10" id="KW-1133">Transmembrane helix</keyword>
<keyword evidence="6 10" id="KW-0573">Peptidoglycan synthesis</keyword>
<dbReference type="InterPro" id="IPR022978">
    <property type="entry name" value="Monofunct_glyco_trans"/>
</dbReference>
<dbReference type="OMA" id="DERFYVH"/>
<evidence type="ECO:0000259" key="11">
    <source>
        <dbReference type="Pfam" id="PF00912"/>
    </source>
</evidence>
<dbReference type="GO" id="GO:0071555">
    <property type="term" value="P:cell wall organization"/>
    <property type="evidence" value="ECO:0007669"/>
    <property type="project" value="UniProtKB-KW"/>
</dbReference>
<dbReference type="Proteomes" id="UP000228502">
    <property type="component" value="Unassembled WGS sequence"/>
</dbReference>
<dbReference type="RefSeq" id="WP_001830409.1">
    <property type="nucleotide sequence ID" value="NZ_AP019721.1"/>
</dbReference>
<keyword evidence="3 10" id="KW-0808">Transferase</keyword>
<evidence type="ECO:0000256" key="8">
    <source>
        <dbReference type="ARBA" id="ARBA00023136"/>
    </source>
</evidence>
<keyword evidence="4 10" id="KW-0812">Transmembrane</keyword>
<evidence type="ECO:0000256" key="2">
    <source>
        <dbReference type="ARBA" id="ARBA00022676"/>
    </source>
</evidence>
<dbReference type="EMBL" id="PEJG01000009">
    <property type="protein sequence ID" value="PIH09816.1"/>
    <property type="molecule type" value="Genomic_DNA"/>
</dbReference>
<keyword evidence="5 10" id="KW-0133">Cell shape</keyword>
<dbReference type="GO" id="GO:0008955">
    <property type="term" value="F:peptidoglycan glycosyltransferase activity"/>
    <property type="evidence" value="ECO:0007669"/>
    <property type="project" value="UniProtKB-UniRule"/>
</dbReference>
<evidence type="ECO:0000256" key="3">
    <source>
        <dbReference type="ARBA" id="ARBA00022679"/>
    </source>
</evidence>
<dbReference type="GeneID" id="50018341"/>
<keyword evidence="2 10" id="KW-0328">Glycosyltransferase</keyword>
<dbReference type="KEGG" id="seps:DP17_503"/>
<dbReference type="Gene3D" id="1.10.3810.10">
    <property type="entry name" value="Biosynthetic peptidoglycan transglycosylase-like"/>
    <property type="match status" value="1"/>
</dbReference>
<dbReference type="HAMAP" id="MF_01434">
    <property type="entry name" value="MGT"/>
    <property type="match status" value="1"/>
</dbReference>
<dbReference type="SUPFAM" id="SSF53955">
    <property type="entry name" value="Lysozyme-like"/>
    <property type="match status" value="1"/>
</dbReference>
<evidence type="ECO:0000313" key="13">
    <source>
        <dbReference type="Proteomes" id="UP000228502"/>
    </source>
</evidence>
<comment type="caution">
    <text evidence="12">The sequence shown here is derived from an EMBL/GenBank/DDBJ whole genome shotgun (WGS) entry which is preliminary data.</text>
</comment>
<name>A0AAE5QW92_STAEP</name>
<comment type="similarity">
    <text evidence="10">Belongs to the glycosyltransferase 51 family.</text>
</comment>
<keyword evidence="1 10" id="KW-1003">Cell membrane</keyword>
<dbReference type="GO" id="GO:0009252">
    <property type="term" value="P:peptidoglycan biosynthetic process"/>
    <property type="evidence" value="ECO:0007669"/>
    <property type="project" value="UniProtKB-UniRule"/>
</dbReference>
<accession>A0AAE5QW92</accession>
<keyword evidence="9 10" id="KW-0961">Cell wall biogenesis/degradation</keyword>
<evidence type="ECO:0000256" key="9">
    <source>
        <dbReference type="ARBA" id="ARBA00023316"/>
    </source>
</evidence>
<dbReference type="AlphaFoldDB" id="A0AAE5QW92"/>
<evidence type="ECO:0000256" key="7">
    <source>
        <dbReference type="ARBA" id="ARBA00022989"/>
    </source>
</evidence>
<evidence type="ECO:0000256" key="10">
    <source>
        <dbReference type="HAMAP-Rule" id="MF_01434"/>
    </source>
</evidence>
<comment type="function">
    <text evidence="10">Peptidoglycan polymerase that catalyzes glycan chain elongation using lipid-linked disaccharide-pentapeptide as the substrate.</text>
</comment>
<evidence type="ECO:0000256" key="6">
    <source>
        <dbReference type="ARBA" id="ARBA00022984"/>
    </source>
</evidence>
<comment type="pathway">
    <text evidence="10">Cell wall biogenesis; peptidoglycan biosynthesis.</text>
</comment>
<dbReference type="NCBIfam" id="NF010008">
    <property type="entry name" value="PRK13481.1"/>
    <property type="match status" value="1"/>
</dbReference>
<dbReference type="InterPro" id="IPR023346">
    <property type="entry name" value="Lysozyme-like_dom_sf"/>
</dbReference>
<evidence type="ECO:0000256" key="1">
    <source>
        <dbReference type="ARBA" id="ARBA00022475"/>
    </source>
</evidence>
<protein>
    <recommendedName>
        <fullName evidence="10">Monofunctional glycosyltransferase</fullName>
        <shortName evidence="10">MGT</shortName>
        <ecNumber evidence="10">2.4.99.28</ecNumber>
    </recommendedName>
    <alternativeName>
        <fullName evidence="10">Peptidoglycan TGase</fullName>
    </alternativeName>
</protein>
<dbReference type="PANTHER" id="PTHR32282:SF32">
    <property type="entry name" value="PENICILLIN-BINDING PROTEIN 2A"/>
    <property type="match status" value="1"/>
</dbReference>
<evidence type="ECO:0000256" key="4">
    <source>
        <dbReference type="ARBA" id="ARBA00022692"/>
    </source>
</evidence>
<feature type="domain" description="Glycosyl transferase family 51" evidence="11">
    <location>
        <begin position="77"/>
        <end position="250"/>
    </location>
</feature>
<dbReference type="PANTHER" id="PTHR32282">
    <property type="entry name" value="BINDING PROTEIN TRANSPEPTIDASE, PUTATIVE-RELATED"/>
    <property type="match status" value="1"/>
</dbReference>
<keyword evidence="8 10" id="KW-0472">Membrane</keyword>
<dbReference type="Pfam" id="PF00912">
    <property type="entry name" value="Transgly"/>
    <property type="match status" value="1"/>
</dbReference>
<reference evidence="12 13" key="1">
    <citation type="submission" date="2017-10" db="EMBL/GenBank/DDBJ databases">
        <title>genome sequences of Staph epi in chlorhexidine trial.</title>
        <authorList>
            <person name="Greninger A.L."/>
            <person name="Addetia A."/>
            <person name="Qin X."/>
            <person name="Zerr D."/>
        </authorList>
    </citation>
    <scope>NUCLEOTIDE SEQUENCE [LARGE SCALE GENOMIC DNA]</scope>
    <source>
        <strain evidence="12 13">SCH-17</strain>
    </source>
</reference>
<dbReference type="InterPro" id="IPR036950">
    <property type="entry name" value="PBP_transglycosylase"/>
</dbReference>
<dbReference type="InterPro" id="IPR001264">
    <property type="entry name" value="Glyco_trans_51"/>
</dbReference>
<gene>
    <name evidence="10" type="primary">mgt</name>
    <name evidence="12" type="ORF">CTJ08_08420</name>
</gene>
<feature type="transmembrane region" description="Helical" evidence="10">
    <location>
        <begin position="42"/>
        <end position="64"/>
    </location>
</feature>
<comment type="subcellular location">
    <subcellularLocation>
        <location evidence="10">Cell membrane</location>
        <topology evidence="10">Single-pass membrane protein</topology>
    </subcellularLocation>
</comment>
<dbReference type="GO" id="GO:0030288">
    <property type="term" value="C:outer membrane-bounded periplasmic space"/>
    <property type="evidence" value="ECO:0007669"/>
    <property type="project" value="TreeGrafter"/>
</dbReference>
<dbReference type="EC" id="2.4.99.28" evidence="10"/>
<dbReference type="SMR" id="A0AAE5QW92"/>